<feature type="transmembrane region" description="Helical" evidence="1">
    <location>
        <begin position="196"/>
        <end position="214"/>
    </location>
</feature>
<feature type="transmembrane region" description="Helical" evidence="1">
    <location>
        <begin position="52"/>
        <end position="74"/>
    </location>
</feature>
<evidence type="ECO:0000313" key="3">
    <source>
        <dbReference type="Proteomes" id="UP001589818"/>
    </source>
</evidence>
<dbReference type="RefSeq" id="WP_204822072.1">
    <property type="nucleotide sequence ID" value="NZ_JANHOF010000023.1"/>
</dbReference>
<evidence type="ECO:0000256" key="1">
    <source>
        <dbReference type="SAM" id="Phobius"/>
    </source>
</evidence>
<dbReference type="Pfam" id="PF13803">
    <property type="entry name" value="DUF4184"/>
    <property type="match status" value="1"/>
</dbReference>
<protein>
    <submittedName>
        <fullName evidence="2">DUF4184 family protein</fullName>
    </submittedName>
</protein>
<comment type="caution">
    <text evidence="2">The sequence shown here is derived from an EMBL/GenBank/DDBJ whole genome shotgun (WGS) entry which is preliminary data.</text>
</comment>
<sequence length="251" mass="28277">MPFTFAHPTFAFPLKFISPRWLSVTGLVLGSMASDFEYFLALEPHRTVGHSFLGLVVQVIPLCILFAYLIHTFVKESLVLHLPSAFGLNRRAYSLLCTWSLRTLRDWIIYIVSVSIGFLSHVAVDAFTHESGYMVQQLTLLQSIVLLDLPVYKILQHSLSMTGMMVIVGTVGVALYRTDPYTKEIPFITYKQKLLYWGFAVMVAVFMTGCKLLLTSGGNIIGMLVVAPITGFWAGILLASLLWRRTRHRNK</sequence>
<accession>A0ABV6JDM0</accession>
<keyword evidence="1" id="KW-0812">Transmembrane</keyword>
<proteinExistence type="predicted"/>
<organism evidence="2 3">
    <name type="scientific">Paenibacillus mendelii</name>
    <dbReference type="NCBI Taxonomy" id="206163"/>
    <lineage>
        <taxon>Bacteria</taxon>
        <taxon>Bacillati</taxon>
        <taxon>Bacillota</taxon>
        <taxon>Bacilli</taxon>
        <taxon>Bacillales</taxon>
        <taxon>Paenibacillaceae</taxon>
        <taxon>Paenibacillus</taxon>
    </lineage>
</organism>
<name>A0ABV6JDM0_9BACL</name>
<evidence type="ECO:0000313" key="2">
    <source>
        <dbReference type="EMBL" id="MFC0394021.1"/>
    </source>
</evidence>
<keyword evidence="1" id="KW-0472">Membrane</keyword>
<dbReference type="Proteomes" id="UP001589818">
    <property type="component" value="Unassembled WGS sequence"/>
</dbReference>
<dbReference type="EMBL" id="JBHLVF010000037">
    <property type="protein sequence ID" value="MFC0394021.1"/>
    <property type="molecule type" value="Genomic_DNA"/>
</dbReference>
<gene>
    <name evidence="2" type="ORF">ACFFJ8_21955</name>
</gene>
<feature type="transmembrane region" description="Helical" evidence="1">
    <location>
        <begin position="158"/>
        <end position="176"/>
    </location>
</feature>
<feature type="transmembrane region" description="Helical" evidence="1">
    <location>
        <begin position="220"/>
        <end position="243"/>
    </location>
</feature>
<keyword evidence="3" id="KW-1185">Reference proteome</keyword>
<keyword evidence="1" id="KW-1133">Transmembrane helix</keyword>
<reference evidence="2 3" key="1">
    <citation type="submission" date="2024-09" db="EMBL/GenBank/DDBJ databases">
        <authorList>
            <person name="Sun Q."/>
            <person name="Mori K."/>
        </authorList>
    </citation>
    <scope>NUCLEOTIDE SEQUENCE [LARGE SCALE GENOMIC DNA]</scope>
    <source>
        <strain evidence="2 3">CCM 4839</strain>
    </source>
</reference>
<feature type="transmembrane region" description="Helical" evidence="1">
    <location>
        <begin position="107"/>
        <end position="127"/>
    </location>
</feature>
<dbReference type="InterPro" id="IPR025238">
    <property type="entry name" value="DUF4184"/>
</dbReference>